<evidence type="ECO:0000256" key="2">
    <source>
        <dbReference type="ARBA" id="ARBA00022801"/>
    </source>
</evidence>
<comment type="caution">
    <text evidence="5">The sequence shown here is derived from an EMBL/GenBank/DDBJ whole genome shotgun (WGS) entry which is preliminary data.</text>
</comment>
<dbReference type="InterPro" id="IPR001360">
    <property type="entry name" value="Glyco_hydro_1"/>
</dbReference>
<proteinExistence type="inferred from homology"/>
<dbReference type="Gene3D" id="3.20.20.80">
    <property type="entry name" value="Glycosidases"/>
    <property type="match status" value="1"/>
</dbReference>
<dbReference type="PANTHER" id="PTHR10353:SF209">
    <property type="entry name" value="GALACTOLIPID GALACTOSYLTRANSFERASE SFR2, CHLOROPLASTIC"/>
    <property type="match status" value="1"/>
</dbReference>
<comment type="similarity">
    <text evidence="1 4">Belongs to the glycosyl hydrolase 1 family.</text>
</comment>
<evidence type="ECO:0000313" key="6">
    <source>
        <dbReference type="Proteomes" id="UP000177555"/>
    </source>
</evidence>
<dbReference type="GO" id="GO:0008422">
    <property type="term" value="F:beta-glucosidase activity"/>
    <property type="evidence" value="ECO:0007669"/>
    <property type="project" value="TreeGrafter"/>
</dbReference>
<evidence type="ECO:0000313" key="5">
    <source>
        <dbReference type="EMBL" id="OGE27410.1"/>
    </source>
</evidence>
<sequence>MAEEKIIPKHDHETLKFPDGFLWGAATSAHQVEGNNISSDWWEWEQKHQPQALRSGQACNQYNLYEQDFDLAKSLNHNAHRLSIEWSRIEPKEGEFDESEIEHYKKVLKALKDRNFTVMLTLWHFTLPKWVADKGGWENGATALYFERFVRRVVPEITEYVDLWITLNEPGVYIYETYIERAWPHSKKSLFGQIKTFLNLTSAHKKVYKFLHSNFPAGKPVGIANNILSFEVSHKHSIKEQIAVWLNDLFANHLFYMFTRGTHDFFGVNYYFHIRLKDRNIIPGANSLMQQTHDVSDLGWEIYPEGIFEVLTDLADDIPIYITECGIASTNDDRRNRFLISYLQEVARAIKAGVNVRGFFYWSLLDNFEWHLGFEPRFGLVEVDYSNLERHIRPSALVYTDIIQHNGIPHSLLRFIGHTVQAEEVLEKRQKEIKKEIK</sequence>
<evidence type="ECO:0008006" key="7">
    <source>
        <dbReference type="Google" id="ProtNLM"/>
    </source>
</evidence>
<dbReference type="AlphaFoldDB" id="A0A1F5JFX8"/>
<keyword evidence="3" id="KW-0326">Glycosidase</keyword>
<dbReference type="InterPro" id="IPR017853">
    <property type="entry name" value="GH"/>
</dbReference>
<reference evidence="5 6" key="1">
    <citation type="journal article" date="2016" name="Nat. Commun.">
        <title>Thousands of microbial genomes shed light on interconnected biogeochemical processes in an aquifer system.</title>
        <authorList>
            <person name="Anantharaman K."/>
            <person name="Brown C.T."/>
            <person name="Hug L.A."/>
            <person name="Sharon I."/>
            <person name="Castelle C.J."/>
            <person name="Probst A.J."/>
            <person name="Thomas B.C."/>
            <person name="Singh A."/>
            <person name="Wilkins M.J."/>
            <person name="Karaoz U."/>
            <person name="Brodie E.L."/>
            <person name="Williams K.H."/>
            <person name="Hubbard S.S."/>
            <person name="Banfield J.F."/>
        </authorList>
    </citation>
    <scope>NUCLEOTIDE SEQUENCE [LARGE SCALE GENOMIC DNA]</scope>
</reference>
<dbReference type="EMBL" id="MFCP01000039">
    <property type="protein sequence ID" value="OGE27410.1"/>
    <property type="molecule type" value="Genomic_DNA"/>
</dbReference>
<dbReference type="PANTHER" id="PTHR10353">
    <property type="entry name" value="GLYCOSYL HYDROLASE"/>
    <property type="match status" value="1"/>
</dbReference>
<protein>
    <recommendedName>
        <fullName evidence="7">Beta-glucosidase</fullName>
    </recommendedName>
</protein>
<dbReference type="GO" id="GO:0005975">
    <property type="term" value="P:carbohydrate metabolic process"/>
    <property type="evidence" value="ECO:0007669"/>
    <property type="project" value="InterPro"/>
</dbReference>
<gene>
    <name evidence="5" type="ORF">A2867_02495</name>
</gene>
<dbReference type="Pfam" id="PF00232">
    <property type="entry name" value="Glyco_hydro_1"/>
    <property type="match status" value="2"/>
</dbReference>
<organism evidence="5 6">
    <name type="scientific">Candidatus Daviesbacteria bacterium RIFCSPHIGHO2_01_FULL_40_11</name>
    <dbReference type="NCBI Taxonomy" id="1797762"/>
    <lineage>
        <taxon>Bacteria</taxon>
        <taxon>Candidatus Daviesiibacteriota</taxon>
    </lineage>
</organism>
<keyword evidence="2" id="KW-0378">Hydrolase</keyword>
<evidence type="ECO:0000256" key="1">
    <source>
        <dbReference type="ARBA" id="ARBA00010838"/>
    </source>
</evidence>
<name>A0A1F5JFX8_9BACT</name>
<accession>A0A1F5JFX8</accession>
<evidence type="ECO:0000256" key="4">
    <source>
        <dbReference type="RuleBase" id="RU003690"/>
    </source>
</evidence>
<evidence type="ECO:0000256" key="3">
    <source>
        <dbReference type="ARBA" id="ARBA00023295"/>
    </source>
</evidence>
<dbReference type="SUPFAM" id="SSF51445">
    <property type="entry name" value="(Trans)glycosidases"/>
    <property type="match status" value="1"/>
</dbReference>
<dbReference type="PRINTS" id="PR00131">
    <property type="entry name" value="GLHYDRLASE1"/>
</dbReference>
<dbReference type="Proteomes" id="UP000177555">
    <property type="component" value="Unassembled WGS sequence"/>
</dbReference>